<dbReference type="Proteomes" id="UP001165089">
    <property type="component" value="Unassembled WGS sequence"/>
</dbReference>
<reference evidence="2 3" key="1">
    <citation type="journal article" date="2023" name="Antonie Van Leeuwenhoek">
        <title>Mesoterricola silvestris gen. nov., sp. nov., Mesoterricola sediminis sp. nov., Geothrix oryzae sp. nov., Geothrix edaphica sp. nov., Geothrix rubra sp. nov., and Geothrix limicola sp. nov., six novel members of Acidobacteriota isolated from soils.</title>
        <authorList>
            <person name="Itoh H."/>
            <person name="Sugisawa Y."/>
            <person name="Mise K."/>
            <person name="Xu Z."/>
            <person name="Kuniyasu M."/>
            <person name="Ushijima N."/>
            <person name="Kawano K."/>
            <person name="Kobayashi E."/>
            <person name="Shiratori Y."/>
            <person name="Masuda Y."/>
            <person name="Senoo K."/>
        </authorList>
    </citation>
    <scope>NUCLEOTIDE SEQUENCE [LARGE SCALE GENOMIC DNA]</scope>
    <source>
        <strain evidence="2 3">Red803</strain>
    </source>
</reference>
<dbReference type="EMBL" id="BSDD01000003">
    <property type="protein sequence ID" value="GLH70170.1"/>
    <property type="molecule type" value="Genomic_DNA"/>
</dbReference>
<dbReference type="Pfam" id="PF22677">
    <property type="entry name" value="Ble-like_N"/>
    <property type="match status" value="1"/>
</dbReference>
<protein>
    <submittedName>
        <fullName evidence="2">Glyoxalase</fullName>
    </submittedName>
</protein>
<dbReference type="InterPro" id="IPR053863">
    <property type="entry name" value="Glyoxy/Ble-like_N"/>
</dbReference>
<dbReference type="RefSeq" id="WP_420801383.1">
    <property type="nucleotide sequence ID" value="NZ_BSDD01000003.1"/>
</dbReference>
<dbReference type="PANTHER" id="PTHR36503">
    <property type="entry name" value="BLR2520 PROTEIN"/>
    <property type="match status" value="1"/>
</dbReference>
<dbReference type="PANTHER" id="PTHR36503:SF2">
    <property type="entry name" value="BLR2408 PROTEIN"/>
    <property type="match status" value="1"/>
</dbReference>
<proteinExistence type="predicted"/>
<dbReference type="Gene3D" id="3.10.180.10">
    <property type="entry name" value="2,3-Dihydroxybiphenyl 1,2-Dioxygenase, domain 1"/>
    <property type="match status" value="1"/>
</dbReference>
<evidence type="ECO:0000313" key="2">
    <source>
        <dbReference type="EMBL" id="GLH70170.1"/>
    </source>
</evidence>
<gene>
    <name evidence="2" type="ORF">GETHPA_17030</name>
</gene>
<keyword evidence="3" id="KW-1185">Reference proteome</keyword>
<accession>A0ABQ5Q6Y8</accession>
<comment type="caution">
    <text evidence="2">The sequence shown here is derived from an EMBL/GenBank/DDBJ whole genome shotgun (WGS) entry which is preliminary data.</text>
</comment>
<evidence type="ECO:0000313" key="3">
    <source>
        <dbReference type="Proteomes" id="UP001165089"/>
    </source>
</evidence>
<organism evidence="2 3">
    <name type="scientific">Geothrix rubra</name>
    <dbReference type="NCBI Taxonomy" id="2927977"/>
    <lineage>
        <taxon>Bacteria</taxon>
        <taxon>Pseudomonadati</taxon>
        <taxon>Acidobacteriota</taxon>
        <taxon>Holophagae</taxon>
        <taxon>Holophagales</taxon>
        <taxon>Holophagaceae</taxon>
        <taxon>Geothrix</taxon>
    </lineage>
</organism>
<name>A0ABQ5Q6Y8_9BACT</name>
<feature type="domain" description="Glyoxalase/Bleomycin resistance-like N-terminal" evidence="1">
    <location>
        <begin position="4"/>
        <end position="41"/>
    </location>
</feature>
<sequence length="139" mass="15150">MPKMIFVNLPVANLKKSMAFYASLGFTNNPMFTDDTAACMVWSETINVMLLTHAKWRTFTTRAIPPATSSEVMLAISCENRAAVDAMNTAAAAHGGVADINPIQDLGFMYNRNLADPDGHVWEAMWMDPSAIPSGPQPD</sequence>
<evidence type="ECO:0000259" key="1">
    <source>
        <dbReference type="Pfam" id="PF22677"/>
    </source>
</evidence>
<dbReference type="SUPFAM" id="SSF54593">
    <property type="entry name" value="Glyoxalase/Bleomycin resistance protein/Dihydroxybiphenyl dioxygenase"/>
    <property type="match status" value="1"/>
</dbReference>
<dbReference type="InterPro" id="IPR029068">
    <property type="entry name" value="Glyas_Bleomycin-R_OHBP_Dase"/>
</dbReference>